<comment type="caution">
    <text evidence="1">The sequence shown here is derived from an EMBL/GenBank/DDBJ whole genome shotgun (WGS) entry which is preliminary data.</text>
</comment>
<reference evidence="1" key="1">
    <citation type="submission" date="2023-04" db="EMBL/GenBank/DDBJ databases">
        <title>Draft Genome sequencing of Naganishia species isolated from polar environments using Oxford Nanopore Technology.</title>
        <authorList>
            <person name="Leo P."/>
            <person name="Venkateswaran K."/>
        </authorList>
    </citation>
    <scope>NUCLEOTIDE SEQUENCE</scope>
    <source>
        <strain evidence="1">DBVPG 5303</strain>
    </source>
</reference>
<protein>
    <submittedName>
        <fullName evidence="1">Uncharacterized protein</fullName>
    </submittedName>
</protein>
<name>A0ACC2X8W7_9TREE</name>
<sequence length="718" mass="77811">MVKKFEEGVFSDLRNLKPGEDASLEKPKNAKKAKSVLLVRTALLIFLFPASPLLEAEPPKSLILLNQLSAHRFSVPHDRLFLDALERDLKREKDGQSPTTEVIGEPARSFRWDPSRSLFEQFAATEPGRSSSVSLIDQADPAAPGPQSATQTSPPSASSHSGRPVPPNIPYEALPQLPMPSGKDYRLQPTTVSLFEGSPAYKQRKKKGARGTPGTGLGKGETGEGSSLRRALVGTRSEGDDDADGDVDADVDGDGELDPDADDADGEAYPDADAQNEDQDGEEEQEDSRGGSEESGQDSTGTQTYQSSHVPHPAGPTYAPMPMSSTAMGPVPQTATPVLDPSVSRYLQGNYGMAPMQGFSTSSASAASLHMDPNAYNPAATAAAYATPEVDQKPYITQHGGWQVPYLPVLHDPQNYAQSHAYAMAGTSQPLPYVVPAVGNKRTFSQSTQESEYAQDSAGSDTGSASAPGRIFQCPLETCGRLFKRLEHLKRHVRTHTQERPYTCSYCGKGFSRSDNLTQHVKIHAKAIGRGERGKTELTDEEQEMASKILEGRIDTTTNGNIMNGVALPYPIYNNRGYATDDSMYANPVNHMERGRYLAHMRSSMPPPLVPTRPTYYQAMPQEMQYNNPVPAQGMYRSHSVHPYLLEPSGQPHFSVGTSLSRSQTQSPPVSLPNQGYPTTIVPERMSITGIPPSGQQYFTKSASVPNPTLSVDIQHVP</sequence>
<dbReference type="Proteomes" id="UP001234202">
    <property type="component" value="Unassembled WGS sequence"/>
</dbReference>
<gene>
    <name evidence="1" type="ORF">QFC24_005163</name>
</gene>
<keyword evidence="2" id="KW-1185">Reference proteome</keyword>
<evidence type="ECO:0000313" key="2">
    <source>
        <dbReference type="Proteomes" id="UP001234202"/>
    </source>
</evidence>
<evidence type="ECO:0000313" key="1">
    <source>
        <dbReference type="EMBL" id="KAJ9120490.1"/>
    </source>
</evidence>
<dbReference type="EMBL" id="JASBWV010000020">
    <property type="protein sequence ID" value="KAJ9120490.1"/>
    <property type="molecule type" value="Genomic_DNA"/>
</dbReference>
<proteinExistence type="predicted"/>
<organism evidence="1 2">
    <name type="scientific">Naganishia onofrii</name>
    <dbReference type="NCBI Taxonomy" id="1851511"/>
    <lineage>
        <taxon>Eukaryota</taxon>
        <taxon>Fungi</taxon>
        <taxon>Dikarya</taxon>
        <taxon>Basidiomycota</taxon>
        <taxon>Agaricomycotina</taxon>
        <taxon>Tremellomycetes</taxon>
        <taxon>Filobasidiales</taxon>
        <taxon>Filobasidiaceae</taxon>
        <taxon>Naganishia</taxon>
    </lineage>
</organism>
<accession>A0ACC2X8W7</accession>